<evidence type="ECO:0000313" key="3">
    <source>
        <dbReference type="Proteomes" id="UP001597560"/>
    </source>
</evidence>
<comment type="caution">
    <text evidence="2">The sequence shown here is derived from an EMBL/GenBank/DDBJ whole genome shotgun (WGS) entry which is preliminary data.</text>
</comment>
<evidence type="ECO:0000313" key="2">
    <source>
        <dbReference type="EMBL" id="MFD2964470.1"/>
    </source>
</evidence>
<dbReference type="InterPro" id="IPR007760">
    <property type="entry name" value="Mn_catalase"/>
</dbReference>
<keyword evidence="3" id="KW-1185">Reference proteome</keyword>
<dbReference type="EMBL" id="JBHUPA010000016">
    <property type="protein sequence ID" value="MFD2964470.1"/>
    <property type="molecule type" value="Genomic_DNA"/>
</dbReference>
<organism evidence="2 3">
    <name type="scientific">Olivibacter jilunii</name>
    <dbReference type="NCBI Taxonomy" id="985016"/>
    <lineage>
        <taxon>Bacteria</taxon>
        <taxon>Pseudomonadati</taxon>
        <taxon>Bacteroidota</taxon>
        <taxon>Sphingobacteriia</taxon>
        <taxon>Sphingobacteriales</taxon>
        <taxon>Sphingobacteriaceae</taxon>
        <taxon>Olivibacter</taxon>
    </lineage>
</organism>
<evidence type="ECO:0000256" key="1">
    <source>
        <dbReference type="ARBA" id="ARBA00007644"/>
    </source>
</evidence>
<dbReference type="Pfam" id="PF05067">
    <property type="entry name" value="Mn_catalase"/>
    <property type="match status" value="1"/>
</dbReference>
<gene>
    <name evidence="2" type="ORF">ACFS6J_21905</name>
</gene>
<dbReference type="InterPro" id="IPR009078">
    <property type="entry name" value="Ferritin-like_SF"/>
</dbReference>
<dbReference type="SUPFAM" id="SSF47240">
    <property type="entry name" value="Ferritin-like"/>
    <property type="match status" value="1"/>
</dbReference>
<proteinExistence type="inferred from homology"/>
<protein>
    <submittedName>
        <fullName evidence="2">Manganese catalase family protein</fullName>
    </submittedName>
</protein>
<dbReference type="Gene3D" id="1.20.1260.10">
    <property type="match status" value="1"/>
</dbReference>
<comment type="similarity">
    <text evidence="1">Belongs to the manganese catalase family.</text>
</comment>
<dbReference type="Proteomes" id="UP001597560">
    <property type="component" value="Unassembled WGS sequence"/>
</dbReference>
<accession>A0ABW6B4N7</accession>
<name>A0ABW6B4N7_9SPHI</name>
<dbReference type="InterPro" id="IPR012347">
    <property type="entry name" value="Ferritin-like"/>
</dbReference>
<sequence length="126" mass="14090">MFFHDRRLQYKVRVDKPNPQFARLLQQAIGGIEGEIRVCLQYLFQAWGNRGPAKYRNMLLETGTEEISHIEMLCTAVALNLEGAKGSIIDEVVSSNPVTDHGGNGPSPLPFCRFSGYGCRCQRCTV</sequence>
<dbReference type="RefSeq" id="WP_377612680.1">
    <property type="nucleotide sequence ID" value="NZ_JBHUPA010000016.1"/>
</dbReference>
<reference evidence="3" key="1">
    <citation type="journal article" date="2019" name="Int. J. Syst. Evol. Microbiol.">
        <title>The Global Catalogue of Microorganisms (GCM) 10K type strain sequencing project: providing services to taxonomists for standard genome sequencing and annotation.</title>
        <authorList>
            <consortium name="The Broad Institute Genomics Platform"/>
            <consortium name="The Broad Institute Genome Sequencing Center for Infectious Disease"/>
            <person name="Wu L."/>
            <person name="Ma J."/>
        </authorList>
    </citation>
    <scope>NUCLEOTIDE SEQUENCE [LARGE SCALE GENOMIC DNA]</scope>
    <source>
        <strain evidence="3">KCTC 23098</strain>
    </source>
</reference>